<dbReference type="Proteomes" id="UP000324222">
    <property type="component" value="Unassembled WGS sequence"/>
</dbReference>
<gene>
    <name evidence="1" type="ORF">E2C01_064267</name>
</gene>
<name>A0A5B7HFS2_PORTR</name>
<reference evidence="1 2" key="1">
    <citation type="submission" date="2019-05" db="EMBL/GenBank/DDBJ databases">
        <title>Another draft genome of Portunus trituberculatus and its Hox gene families provides insights of decapod evolution.</title>
        <authorList>
            <person name="Jeong J.-H."/>
            <person name="Song I."/>
            <person name="Kim S."/>
            <person name="Choi T."/>
            <person name="Kim D."/>
            <person name="Ryu S."/>
            <person name="Kim W."/>
        </authorList>
    </citation>
    <scope>NUCLEOTIDE SEQUENCE [LARGE SCALE GENOMIC DNA]</scope>
    <source>
        <tissue evidence="1">Muscle</tissue>
    </source>
</reference>
<organism evidence="1 2">
    <name type="scientific">Portunus trituberculatus</name>
    <name type="common">Swimming crab</name>
    <name type="synonym">Neptunus trituberculatus</name>
    <dbReference type="NCBI Taxonomy" id="210409"/>
    <lineage>
        <taxon>Eukaryota</taxon>
        <taxon>Metazoa</taxon>
        <taxon>Ecdysozoa</taxon>
        <taxon>Arthropoda</taxon>
        <taxon>Crustacea</taxon>
        <taxon>Multicrustacea</taxon>
        <taxon>Malacostraca</taxon>
        <taxon>Eumalacostraca</taxon>
        <taxon>Eucarida</taxon>
        <taxon>Decapoda</taxon>
        <taxon>Pleocyemata</taxon>
        <taxon>Brachyura</taxon>
        <taxon>Eubrachyura</taxon>
        <taxon>Portunoidea</taxon>
        <taxon>Portunidae</taxon>
        <taxon>Portuninae</taxon>
        <taxon>Portunus</taxon>
    </lineage>
</organism>
<evidence type="ECO:0000313" key="2">
    <source>
        <dbReference type="Proteomes" id="UP000324222"/>
    </source>
</evidence>
<comment type="caution">
    <text evidence="1">The sequence shown here is derived from an EMBL/GenBank/DDBJ whole genome shotgun (WGS) entry which is preliminary data.</text>
</comment>
<dbReference type="AlphaFoldDB" id="A0A5B7HFS2"/>
<keyword evidence="2" id="KW-1185">Reference proteome</keyword>
<protein>
    <submittedName>
        <fullName evidence="1">Uncharacterized protein</fullName>
    </submittedName>
</protein>
<sequence>MHVTIYIELLRTRQSINSQTYRCGTGGAAGERGALSNNSCLVQRSQGTNRFIRVSAAEDASGSRNNALVSRPILHVSTPPHN</sequence>
<accession>A0A5B7HFS2</accession>
<proteinExistence type="predicted"/>
<evidence type="ECO:0000313" key="1">
    <source>
        <dbReference type="EMBL" id="MPC70032.1"/>
    </source>
</evidence>
<dbReference type="EMBL" id="VSRR010030396">
    <property type="protein sequence ID" value="MPC70032.1"/>
    <property type="molecule type" value="Genomic_DNA"/>
</dbReference>